<dbReference type="PROSITE" id="PS51257">
    <property type="entry name" value="PROKAR_LIPOPROTEIN"/>
    <property type="match status" value="1"/>
</dbReference>
<dbReference type="RefSeq" id="WP_053997180.1">
    <property type="nucleotide sequence ID" value="NZ_CP065643.1"/>
</dbReference>
<organism evidence="1 2">
    <name type="scientific">Lysinibacillus macroides</name>
    <dbReference type="NCBI Taxonomy" id="33935"/>
    <lineage>
        <taxon>Bacteria</taxon>
        <taxon>Bacillati</taxon>
        <taxon>Bacillota</taxon>
        <taxon>Bacilli</taxon>
        <taxon>Bacillales</taxon>
        <taxon>Bacillaceae</taxon>
        <taxon>Lysinibacillus</taxon>
    </lineage>
</organism>
<dbReference type="PATRIC" id="fig|33935.3.peg.3861"/>
<accession>A0A0N0UW59</accession>
<reference evidence="1 2" key="1">
    <citation type="submission" date="2015-07" db="EMBL/GenBank/DDBJ databases">
        <title>Genome sequencing project for genomic taxonomy and phylogenomics of Bacillus-like bacteria.</title>
        <authorList>
            <person name="Liu B."/>
            <person name="Wang J."/>
            <person name="Zhu Y."/>
            <person name="Liu G."/>
            <person name="Chen Q."/>
            <person name="Chen Z."/>
            <person name="Che J."/>
            <person name="Ge C."/>
            <person name="Shi H."/>
            <person name="Pan Z."/>
            <person name="Liu X."/>
        </authorList>
    </citation>
    <scope>NUCLEOTIDE SEQUENCE [LARGE SCALE GENOMIC DNA]</scope>
    <source>
        <strain evidence="1 2">DSM 54</strain>
    </source>
</reference>
<evidence type="ECO:0000313" key="1">
    <source>
        <dbReference type="EMBL" id="KOY80084.1"/>
    </source>
</evidence>
<sequence length="144" mass="16898">MKKYIFLFFIIICMLIITGCENDKNKDLTCTKIAGENEEFILKYSFKEGKVYLLDWTLTAPGNPDVYGRPYYERELKKFNRIPGCTQAITENNETRHTLKQVCDLSKMSDQDIQTVYSTNRSSLETTRKETLDWHEQDTLTKCE</sequence>
<proteinExistence type="predicted"/>
<evidence type="ECO:0008006" key="3">
    <source>
        <dbReference type="Google" id="ProtNLM"/>
    </source>
</evidence>
<protein>
    <recommendedName>
        <fullName evidence="3">Lipoprotein</fullName>
    </recommendedName>
</protein>
<keyword evidence="2" id="KW-1185">Reference proteome</keyword>
<dbReference type="EMBL" id="LGCI01000014">
    <property type="protein sequence ID" value="KOY80084.1"/>
    <property type="molecule type" value="Genomic_DNA"/>
</dbReference>
<name>A0A0N0UW59_9BACI</name>
<dbReference type="Proteomes" id="UP000037977">
    <property type="component" value="Unassembled WGS sequence"/>
</dbReference>
<comment type="caution">
    <text evidence="1">The sequence shown here is derived from an EMBL/GenBank/DDBJ whole genome shotgun (WGS) entry which is preliminary data.</text>
</comment>
<dbReference type="AlphaFoldDB" id="A0A0N0UW59"/>
<evidence type="ECO:0000313" key="2">
    <source>
        <dbReference type="Proteomes" id="UP000037977"/>
    </source>
</evidence>
<gene>
    <name evidence="1" type="ORF">ADM90_23040</name>
</gene>